<dbReference type="PANTHER" id="PTHR11712">
    <property type="entry name" value="POLYKETIDE SYNTHASE-RELATED"/>
    <property type="match status" value="1"/>
</dbReference>
<comment type="catalytic activity">
    <reaction evidence="11">
        <text>(9Z)-hexadecenoyl-[ACP] + malonyl-[ACP] + H(+) = 3-oxo-(11Z)-octadecenoyl-[ACP] + holo-[ACP] + CO2</text>
        <dbReference type="Rhea" id="RHEA:55040"/>
        <dbReference type="Rhea" id="RHEA-COMP:9623"/>
        <dbReference type="Rhea" id="RHEA-COMP:9685"/>
        <dbReference type="Rhea" id="RHEA-COMP:10800"/>
        <dbReference type="Rhea" id="RHEA-COMP:14074"/>
        <dbReference type="ChEBI" id="CHEBI:15378"/>
        <dbReference type="ChEBI" id="CHEBI:16526"/>
        <dbReference type="ChEBI" id="CHEBI:64479"/>
        <dbReference type="ChEBI" id="CHEBI:78449"/>
        <dbReference type="ChEBI" id="CHEBI:83989"/>
        <dbReference type="ChEBI" id="CHEBI:138538"/>
        <dbReference type="EC" id="2.3.1.179"/>
    </reaction>
</comment>
<evidence type="ECO:0000256" key="6">
    <source>
        <dbReference type="ARBA" id="ARBA00022679"/>
    </source>
</evidence>
<evidence type="ECO:0000256" key="5">
    <source>
        <dbReference type="ARBA" id="ARBA00022516"/>
    </source>
</evidence>
<protein>
    <recommendedName>
        <fullName evidence="4 11">3-oxoacyl-[acyl-carrier-protein] synthase 2</fullName>
        <ecNumber evidence="3 11">2.3.1.179</ecNumber>
    </recommendedName>
</protein>
<evidence type="ECO:0000256" key="12">
    <source>
        <dbReference type="RuleBase" id="RU003694"/>
    </source>
</evidence>
<dbReference type="PANTHER" id="PTHR11712:SF336">
    <property type="entry name" value="3-OXOACYL-[ACYL-CARRIER-PROTEIN] SYNTHASE, MITOCHONDRIAL"/>
    <property type="match status" value="1"/>
</dbReference>
<evidence type="ECO:0000256" key="9">
    <source>
        <dbReference type="ARBA" id="ARBA00023160"/>
    </source>
</evidence>
<evidence type="ECO:0000256" key="4">
    <source>
        <dbReference type="ARBA" id="ARBA00014657"/>
    </source>
</evidence>
<dbReference type="InterPro" id="IPR014031">
    <property type="entry name" value="Ketoacyl_synth_C"/>
</dbReference>
<comment type="similarity">
    <text evidence="2 11 12">Belongs to the thiolase-like superfamily. Beta-ketoacyl-ACP synthases family.</text>
</comment>
<evidence type="ECO:0000256" key="1">
    <source>
        <dbReference type="ARBA" id="ARBA00005194"/>
    </source>
</evidence>
<evidence type="ECO:0000256" key="3">
    <source>
        <dbReference type="ARBA" id="ARBA00012356"/>
    </source>
</evidence>
<evidence type="ECO:0000256" key="10">
    <source>
        <dbReference type="ARBA" id="ARBA00023315"/>
    </source>
</evidence>
<comment type="pathway">
    <text evidence="1 11">Lipid metabolism; fatty acid biosynthesis.</text>
</comment>
<dbReference type="PROSITE" id="PS52004">
    <property type="entry name" value="KS3_2"/>
    <property type="match status" value="1"/>
</dbReference>
<dbReference type="PIRSF" id="PIRSF000447">
    <property type="entry name" value="KAS_II"/>
    <property type="match status" value="1"/>
</dbReference>
<keyword evidence="7" id="KW-0276">Fatty acid metabolism</keyword>
<evidence type="ECO:0000256" key="11">
    <source>
        <dbReference type="PIRNR" id="PIRNR000447"/>
    </source>
</evidence>
<dbReference type="InterPro" id="IPR000794">
    <property type="entry name" value="Beta-ketoacyl_synthase"/>
</dbReference>
<dbReference type="SMART" id="SM00825">
    <property type="entry name" value="PKS_KS"/>
    <property type="match status" value="1"/>
</dbReference>
<gene>
    <name evidence="14" type="primary">fabF</name>
    <name evidence="14" type="ORF">GCM10025772_11540</name>
</gene>
<keyword evidence="15" id="KW-1185">Reference proteome</keyword>
<comment type="catalytic activity">
    <reaction evidence="11">
        <text>a fatty acyl-[ACP] + malonyl-[ACP] + H(+) = a 3-oxoacyl-[ACP] + holo-[ACP] + CO2</text>
        <dbReference type="Rhea" id="RHEA:22836"/>
        <dbReference type="Rhea" id="RHEA-COMP:9623"/>
        <dbReference type="Rhea" id="RHEA-COMP:9685"/>
        <dbReference type="Rhea" id="RHEA-COMP:9916"/>
        <dbReference type="Rhea" id="RHEA-COMP:14125"/>
        <dbReference type="ChEBI" id="CHEBI:15378"/>
        <dbReference type="ChEBI" id="CHEBI:16526"/>
        <dbReference type="ChEBI" id="CHEBI:64479"/>
        <dbReference type="ChEBI" id="CHEBI:78449"/>
        <dbReference type="ChEBI" id="CHEBI:78776"/>
        <dbReference type="ChEBI" id="CHEBI:138651"/>
    </reaction>
</comment>
<dbReference type="RefSeq" id="WP_345316095.1">
    <property type="nucleotide sequence ID" value="NZ_BAABLF010000006.1"/>
</dbReference>
<dbReference type="NCBIfam" id="NF005589">
    <property type="entry name" value="PRK07314.1"/>
    <property type="match status" value="1"/>
</dbReference>
<dbReference type="PROSITE" id="PS00606">
    <property type="entry name" value="KS3_1"/>
    <property type="match status" value="1"/>
</dbReference>
<keyword evidence="9 11" id="KW-0275">Fatty acid biosynthesis</keyword>
<proteinExistence type="inferred from homology"/>
<name>A0ABP9S0H4_9GAMM</name>
<dbReference type="NCBIfam" id="TIGR03150">
    <property type="entry name" value="fabF"/>
    <property type="match status" value="1"/>
</dbReference>
<dbReference type="CDD" id="cd00834">
    <property type="entry name" value="KAS_I_II"/>
    <property type="match status" value="1"/>
</dbReference>
<dbReference type="InterPro" id="IPR017568">
    <property type="entry name" value="3-oxoacyl-ACP_synth-2"/>
</dbReference>
<comment type="function">
    <text evidence="11">Involved in the type II fatty acid elongation cycle. Catalyzes the elongation of a wide range of acyl-ACP by the addition of two carbons from malonyl-ACP to an acyl acceptor. Can efficiently catalyze the conversion of palmitoleoyl-ACP (cis-hexadec-9-enoyl-ACP) to cis-vaccenoyl-ACP (cis-octadec-11-enoyl-ACP), an essential step in the thermal regulation of fatty acid composition.</text>
</comment>
<keyword evidence="6 11" id="KW-0808">Transferase</keyword>
<keyword evidence="8" id="KW-0443">Lipid metabolism</keyword>
<evidence type="ECO:0000256" key="8">
    <source>
        <dbReference type="ARBA" id="ARBA00023098"/>
    </source>
</evidence>
<reference evidence="15" key="1">
    <citation type="journal article" date="2019" name="Int. J. Syst. Evol. Microbiol.">
        <title>The Global Catalogue of Microorganisms (GCM) 10K type strain sequencing project: providing services to taxonomists for standard genome sequencing and annotation.</title>
        <authorList>
            <consortium name="The Broad Institute Genomics Platform"/>
            <consortium name="The Broad Institute Genome Sequencing Center for Infectious Disease"/>
            <person name="Wu L."/>
            <person name="Ma J."/>
        </authorList>
    </citation>
    <scope>NUCLEOTIDE SEQUENCE [LARGE SCALE GENOMIC DNA]</scope>
    <source>
        <strain evidence="15">JCM 18720</strain>
    </source>
</reference>
<dbReference type="InterPro" id="IPR014030">
    <property type="entry name" value="Ketoacyl_synth_N"/>
</dbReference>
<evidence type="ECO:0000313" key="15">
    <source>
        <dbReference type="Proteomes" id="UP001501600"/>
    </source>
</evidence>
<dbReference type="SUPFAM" id="SSF53901">
    <property type="entry name" value="Thiolase-like"/>
    <property type="match status" value="2"/>
</dbReference>
<dbReference type="NCBIfam" id="NF004970">
    <property type="entry name" value="PRK06333.1"/>
    <property type="match status" value="1"/>
</dbReference>
<dbReference type="EC" id="2.3.1.179" evidence="3 11"/>
<keyword evidence="10 11" id="KW-0012">Acyltransferase</keyword>
<feature type="domain" description="Ketosynthase family 3 (KS3)" evidence="13">
    <location>
        <begin position="3"/>
        <end position="411"/>
    </location>
</feature>
<dbReference type="Gene3D" id="3.40.47.10">
    <property type="match status" value="1"/>
</dbReference>
<comment type="caution">
    <text evidence="14">The sequence shown here is derived from an EMBL/GenBank/DDBJ whole genome shotgun (WGS) entry which is preliminary data.</text>
</comment>
<evidence type="ECO:0000256" key="2">
    <source>
        <dbReference type="ARBA" id="ARBA00008467"/>
    </source>
</evidence>
<evidence type="ECO:0000313" key="14">
    <source>
        <dbReference type="EMBL" id="GAA5189353.1"/>
    </source>
</evidence>
<dbReference type="Pfam" id="PF02801">
    <property type="entry name" value="Ketoacyl-synt_C"/>
    <property type="match status" value="1"/>
</dbReference>
<evidence type="ECO:0000256" key="7">
    <source>
        <dbReference type="ARBA" id="ARBA00022832"/>
    </source>
</evidence>
<dbReference type="Pfam" id="PF00109">
    <property type="entry name" value="ketoacyl-synt"/>
    <property type="match status" value="1"/>
</dbReference>
<keyword evidence="5 11" id="KW-0444">Lipid biosynthesis</keyword>
<sequence>MSKRRIVVTGLGAVTPVGNDIETTWQNLLAGKSGVGPIPHFDASAFSVRFSASVKEFDVEQYLSKKDARKMDLFIQYGLAASIQAIRDSGLTIDEANAHRVGAAIGAGMGGLQLIEANHSQLIKSGPRRISPFFVPSTIINMIAGHLSIMYGFTGPNIAITTACTTGVHNIGHAARMIAYGDADVMVAGGAEMATTELGVGGFAAAKALSTRNDAPEKASRPWDRDRDGFVIGDGAGVIVLEAYEHAKARGAKIYAELVGFGMSGDAHHMTSPPADGRGGAAAMRNAIADAGVAPETIGYINAHGTSTPAGDIAEVNGVKQVFGEHAHRLIMGSTKSMTGHLLGAAGSVESIFTILALHHQQVPPTINLENPDEGCDLDFNPDGARAVEMDYALCNSFGFGGTNGSLLFKRV</sequence>
<dbReference type="InterPro" id="IPR018201">
    <property type="entry name" value="Ketoacyl_synth_AS"/>
</dbReference>
<dbReference type="InterPro" id="IPR020841">
    <property type="entry name" value="PKS_Beta-ketoAc_synthase_dom"/>
</dbReference>
<dbReference type="EMBL" id="BAABLF010000006">
    <property type="protein sequence ID" value="GAA5189353.1"/>
    <property type="molecule type" value="Genomic_DNA"/>
</dbReference>
<organism evidence="14 15">
    <name type="scientific">Ferrimonas gelatinilytica</name>
    <dbReference type="NCBI Taxonomy" id="1255257"/>
    <lineage>
        <taxon>Bacteria</taxon>
        <taxon>Pseudomonadati</taxon>
        <taxon>Pseudomonadota</taxon>
        <taxon>Gammaproteobacteria</taxon>
        <taxon>Alteromonadales</taxon>
        <taxon>Ferrimonadaceae</taxon>
        <taxon>Ferrimonas</taxon>
    </lineage>
</organism>
<dbReference type="Proteomes" id="UP001501600">
    <property type="component" value="Unassembled WGS sequence"/>
</dbReference>
<accession>A0ABP9S0H4</accession>
<evidence type="ECO:0000259" key="13">
    <source>
        <dbReference type="PROSITE" id="PS52004"/>
    </source>
</evidence>
<dbReference type="InterPro" id="IPR016039">
    <property type="entry name" value="Thiolase-like"/>
</dbReference>